<sequence length="234" mass="26467">MKIIKEIWDSATVKDINENFNSLNVRAKLAEQKLSGDAIIKKSTALGNNEKVSVIHLDFWGLAFKVKKSCTMLSFDIYIEPKQGTSETDTETLEIVLSDFVAGQRPTYELKSKLVTLQNGWNTVKFEMDLEEGHNYALCIKNITKKFNLGRGGIISDLLINKMTNIDILEPISAYNLLNGNTSTAYLYFFNIQVTDDLISRLVLNYAKPKFIISDTPPKKEGVLWLKPTGEKYD</sequence>
<gene>
    <name evidence="1" type="ORF">J6TS1_01280</name>
</gene>
<accession>A0ABQ4KQE3</accession>
<evidence type="ECO:0000313" key="1">
    <source>
        <dbReference type="EMBL" id="GIN94258.1"/>
    </source>
</evidence>
<name>A0ABQ4KQE3_SIMTE</name>
<evidence type="ECO:0000313" key="2">
    <source>
        <dbReference type="Proteomes" id="UP000680670"/>
    </source>
</evidence>
<dbReference type="RefSeq" id="WP_212952494.1">
    <property type="nucleotide sequence ID" value="NZ_BORJ01000001.1"/>
</dbReference>
<keyword evidence="2" id="KW-1185">Reference proteome</keyword>
<protein>
    <submittedName>
        <fullName evidence="1">Uncharacterized protein</fullName>
    </submittedName>
</protein>
<reference evidence="1 2" key="1">
    <citation type="submission" date="2021-03" db="EMBL/GenBank/DDBJ databases">
        <title>Antimicrobial resistance genes in bacteria isolated from Japanese honey, and their potential for conferring macrolide and lincosamide resistance in the American foulbrood pathogen Paenibacillus larvae.</title>
        <authorList>
            <person name="Okamoto M."/>
            <person name="Kumagai M."/>
            <person name="Kanamori H."/>
            <person name="Takamatsu D."/>
        </authorList>
    </citation>
    <scope>NUCLEOTIDE SEQUENCE [LARGE SCALE GENOMIC DNA]</scope>
    <source>
        <strain evidence="1 2">J6TS1</strain>
    </source>
</reference>
<organism evidence="1 2">
    <name type="scientific">Siminovitchia terrae</name>
    <name type="common">Bacillus terrae</name>
    <dbReference type="NCBI Taxonomy" id="1914933"/>
    <lineage>
        <taxon>Bacteria</taxon>
        <taxon>Bacillati</taxon>
        <taxon>Bacillota</taxon>
        <taxon>Bacilli</taxon>
        <taxon>Bacillales</taxon>
        <taxon>Bacillaceae</taxon>
        <taxon>Siminovitchia</taxon>
    </lineage>
</organism>
<dbReference type="Proteomes" id="UP000680670">
    <property type="component" value="Unassembled WGS sequence"/>
</dbReference>
<dbReference type="EMBL" id="BORJ01000001">
    <property type="protein sequence ID" value="GIN94258.1"/>
    <property type="molecule type" value="Genomic_DNA"/>
</dbReference>
<proteinExistence type="predicted"/>
<comment type="caution">
    <text evidence="1">The sequence shown here is derived from an EMBL/GenBank/DDBJ whole genome shotgun (WGS) entry which is preliminary data.</text>
</comment>